<protein>
    <submittedName>
        <fullName evidence="1">Uncharacterized protein</fullName>
    </submittedName>
</protein>
<dbReference type="EMBL" id="CDMZ01001302">
    <property type="protein sequence ID" value="CEM30450.1"/>
    <property type="molecule type" value="Genomic_DNA"/>
</dbReference>
<evidence type="ECO:0000313" key="1">
    <source>
        <dbReference type="EMBL" id="CEM30450.1"/>
    </source>
</evidence>
<dbReference type="VEuPathDB" id="CryptoDB:Cvel_22305"/>
<gene>
    <name evidence="1" type="ORF">Cvel_22305</name>
</gene>
<reference evidence="1" key="1">
    <citation type="submission" date="2014-11" db="EMBL/GenBank/DDBJ databases">
        <authorList>
            <person name="Otto D Thomas"/>
            <person name="Naeem Raeece"/>
        </authorList>
    </citation>
    <scope>NUCLEOTIDE SEQUENCE</scope>
</reference>
<dbReference type="PhylomeDB" id="A0A0G4GKD2"/>
<accession>A0A0G4GKD2</accession>
<name>A0A0G4GKD2_9ALVE</name>
<sequence length="275" mass="29086">MERFRVGHRLFEVLPPVACRVAHGGDRDGDWEFSIMEDCTFCGDGILQGAETCEPEHPMTNRTPIFTGGTPSEEGYRSSCTFCGDAVVQEEGGEACDPPGPGCQSDCSLCSAGRETVMHNQGEACSGSWILGEPGQSCTAACSASGLFCDACALQAFGGNGASTDETFLGAFEEAACNTGKDLDCETFYNGWCSVSTAAPLYMKDGVVGEVPPNDDDHIIQTRCAGYPGSCCDTYCDRTPDSTNEVIMNAQRLCCCVEAAEDACSQCSTALNCRD</sequence>
<proteinExistence type="predicted"/>
<organism evidence="1">
    <name type="scientific">Chromera velia CCMP2878</name>
    <dbReference type="NCBI Taxonomy" id="1169474"/>
    <lineage>
        <taxon>Eukaryota</taxon>
        <taxon>Sar</taxon>
        <taxon>Alveolata</taxon>
        <taxon>Colpodellida</taxon>
        <taxon>Chromeraceae</taxon>
        <taxon>Chromera</taxon>
    </lineage>
</organism>
<dbReference type="AlphaFoldDB" id="A0A0G4GKD2"/>